<keyword evidence="3" id="KW-0862">Zinc</keyword>
<sequence>MAGPLAPEIVDLANDSDDDVAEIAVRPVSPETRAARQIARQNRRRNRPDSSDDSDVEILGSHQLSIQERHRRAIALHSRHGMPILFTARNRRNRDSVLARFYGVSPSPGRGYTNGVDFGNPDSPYPREDQGEDGFFSDYEQARTPPDYLEPEDMTLYIRNEIGVATTPTNYVLDLIIERAEEALEAFSYFPSLNGDLSRAVSKVLSVNSFPPSWARLVARRLGIRRQRAISLRDFTLASEDLHRAINNSLIDTDAFKPPDMTQLRLPKKPTETREGFTRSLQGSPKVACAGCENEVGVSDETLTSEEARRLSGRIYFRSCGHVYCGKCVHLINTNSAPFRGCAVTGCKSTSRVKFCQIYH</sequence>
<dbReference type="PANTHER" id="PTHR28042">
    <property type="entry name" value="E3 UBIQUITIN-PROTEIN LIGASE COMPLEX SLX5-SLX8 SUBUNIT SLX5"/>
    <property type="match status" value="1"/>
</dbReference>
<dbReference type="GO" id="GO:0008270">
    <property type="term" value="F:zinc ion binding"/>
    <property type="evidence" value="ECO:0007669"/>
    <property type="project" value="UniProtKB-KW"/>
</dbReference>
<keyword evidence="6" id="KW-1185">Reference proteome</keyword>
<protein>
    <submittedName>
        <fullName evidence="5">E3 ubiquitin-protein ligase complex slx8-rfp subunit rfp1</fullName>
    </submittedName>
</protein>
<dbReference type="InterPro" id="IPR038886">
    <property type="entry name" value="E3_SLX5/Rfp1"/>
</dbReference>
<dbReference type="GO" id="GO:0033768">
    <property type="term" value="C:SUMO-targeted ubiquitin ligase complex"/>
    <property type="evidence" value="ECO:0007669"/>
    <property type="project" value="TreeGrafter"/>
</dbReference>
<keyword evidence="2" id="KW-0863">Zinc-finger</keyword>
<keyword evidence="1" id="KW-0479">Metal-binding</keyword>
<dbReference type="AlphaFoldDB" id="A0A2T0FEW5"/>
<evidence type="ECO:0000256" key="2">
    <source>
        <dbReference type="ARBA" id="ARBA00022771"/>
    </source>
</evidence>
<evidence type="ECO:0000256" key="4">
    <source>
        <dbReference type="SAM" id="MobiDB-lite"/>
    </source>
</evidence>
<comment type="caution">
    <text evidence="5">The sequence shown here is derived from an EMBL/GenBank/DDBJ whole genome shotgun (WGS) entry which is preliminary data.</text>
</comment>
<name>A0A2T0FEW5_9ASCO</name>
<reference evidence="5 6" key="1">
    <citation type="submission" date="2017-04" db="EMBL/GenBank/DDBJ databases">
        <title>Genome sequencing of [Candida] sorbophila.</title>
        <authorList>
            <person name="Ahn J.O."/>
        </authorList>
    </citation>
    <scope>NUCLEOTIDE SEQUENCE [LARGE SCALE GENOMIC DNA]</scope>
    <source>
        <strain evidence="5 6">DS02</strain>
    </source>
</reference>
<dbReference type="PANTHER" id="PTHR28042:SF1">
    <property type="entry name" value="E3 UBIQUITIN-PROTEIN LIGASE COMPLEX SLX5-SLX8 SUBUNIT SLX5"/>
    <property type="match status" value="1"/>
</dbReference>
<dbReference type="EMBL" id="NDIQ01000001">
    <property type="protein sequence ID" value="PRT53507.1"/>
    <property type="molecule type" value="Genomic_DNA"/>
</dbReference>
<feature type="region of interest" description="Disordered" evidence="4">
    <location>
        <begin position="25"/>
        <end position="63"/>
    </location>
</feature>
<dbReference type="GeneID" id="36514876"/>
<dbReference type="InterPro" id="IPR017907">
    <property type="entry name" value="Znf_RING_CS"/>
</dbReference>
<evidence type="ECO:0000313" key="6">
    <source>
        <dbReference type="Proteomes" id="UP000238350"/>
    </source>
</evidence>
<proteinExistence type="predicted"/>
<gene>
    <name evidence="5" type="ORF">B9G98_01127</name>
</gene>
<dbReference type="OrthoDB" id="4090114at2759"/>
<evidence type="ECO:0000313" key="5">
    <source>
        <dbReference type="EMBL" id="PRT53507.1"/>
    </source>
</evidence>
<accession>A0A2T0FEW5</accession>
<dbReference type="PROSITE" id="PS00518">
    <property type="entry name" value="ZF_RING_1"/>
    <property type="match status" value="1"/>
</dbReference>
<evidence type="ECO:0000256" key="3">
    <source>
        <dbReference type="ARBA" id="ARBA00022833"/>
    </source>
</evidence>
<evidence type="ECO:0000256" key="1">
    <source>
        <dbReference type="ARBA" id="ARBA00022723"/>
    </source>
</evidence>
<dbReference type="RefSeq" id="XP_024663453.1">
    <property type="nucleotide sequence ID" value="XM_024807685.1"/>
</dbReference>
<organism evidence="5 6">
    <name type="scientific">Wickerhamiella sorbophila</name>
    <dbReference type="NCBI Taxonomy" id="45607"/>
    <lineage>
        <taxon>Eukaryota</taxon>
        <taxon>Fungi</taxon>
        <taxon>Dikarya</taxon>
        <taxon>Ascomycota</taxon>
        <taxon>Saccharomycotina</taxon>
        <taxon>Dipodascomycetes</taxon>
        <taxon>Dipodascales</taxon>
        <taxon>Trichomonascaceae</taxon>
        <taxon>Wickerhamiella</taxon>
    </lineage>
</organism>
<dbReference type="Proteomes" id="UP000238350">
    <property type="component" value="Unassembled WGS sequence"/>
</dbReference>
<dbReference type="GO" id="GO:0004842">
    <property type="term" value="F:ubiquitin-protein transferase activity"/>
    <property type="evidence" value="ECO:0007669"/>
    <property type="project" value="TreeGrafter"/>
</dbReference>